<keyword evidence="2" id="KW-0732">Signal</keyword>
<evidence type="ECO:0000256" key="1">
    <source>
        <dbReference type="SAM" id="MobiDB-lite"/>
    </source>
</evidence>
<feature type="compositionally biased region" description="Basic and acidic residues" evidence="1">
    <location>
        <begin position="51"/>
        <end position="65"/>
    </location>
</feature>
<proteinExistence type="predicted"/>
<feature type="compositionally biased region" description="Polar residues" evidence="1">
    <location>
        <begin position="23"/>
        <end position="42"/>
    </location>
</feature>
<gene>
    <name evidence="3" type="ORF">INS90_02990</name>
</gene>
<feature type="chain" id="PRO_5029602458" description="Lipoprotein" evidence="2">
    <location>
        <begin position="25"/>
        <end position="174"/>
    </location>
</feature>
<protein>
    <recommendedName>
        <fullName evidence="5">Lipoprotein</fullName>
    </recommendedName>
</protein>
<dbReference type="RefSeq" id="WP_197554631.1">
    <property type="nucleotide sequence ID" value="NZ_CP063212.1"/>
</dbReference>
<accession>A0A7M1R262</accession>
<organism evidence="3 4">
    <name type="scientific">Trueperella pecoris</name>
    <dbReference type="NCBI Taxonomy" id="2733571"/>
    <lineage>
        <taxon>Bacteria</taxon>
        <taxon>Bacillati</taxon>
        <taxon>Actinomycetota</taxon>
        <taxon>Actinomycetes</taxon>
        <taxon>Actinomycetales</taxon>
        <taxon>Actinomycetaceae</taxon>
        <taxon>Trueperella</taxon>
    </lineage>
</organism>
<feature type="region of interest" description="Disordered" evidence="1">
    <location>
        <begin position="23"/>
        <end position="76"/>
    </location>
</feature>
<reference evidence="3 4" key="1">
    <citation type="submission" date="2020-10" db="EMBL/GenBank/DDBJ databases">
        <title>Trueperella pecoris sp. nov. isolated from bovine and porcine specimens.</title>
        <authorList>
            <person name="Schoenecker L."/>
            <person name="Schnydrig P."/>
            <person name="Brodard I."/>
            <person name="Thomann A."/>
            <person name="Hemphill A."/>
            <person name="Rodriguez-Campos S."/>
            <person name="Perreten V."/>
            <person name="Jores J."/>
            <person name="Kittl S."/>
        </authorList>
    </citation>
    <scope>NUCLEOTIDE SEQUENCE [LARGE SCALE GENOMIC DNA]</scope>
    <source>
        <strain evidence="3 4">19OD0592</strain>
    </source>
</reference>
<evidence type="ECO:0000256" key="2">
    <source>
        <dbReference type="SAM" id="SignalP"/>
    </source>
</evidence>
<dbReference type="AlphaFoldDB" id="A0A7M1R262"/>
<dbReference type="EMBL" id="CP063212">
    <property type="protein sequence ID" value="QOR48268.1"/>
    <property type="molecule type" value="Genomic_DNA"/>
</dbReference>
<evidence type="ECO:0000313" key="3">
    <source>
        <dbReference type="EMBL" id="QOR48268.1"/>
    </source>
</evidence>
<evidence type="ECO:0000313" key="4">
    <source>
        <dbReference type="Proteomes" id="UP000594961"/>
    </source>
</evidence>
<feature type="signal peptide" evidence="2">
    <location>
        <begin position="1"/>
        <end position="24"/>
    </location>
</feature>
<feature type="compositionally biased region" description="Polar residues" evidence="1">
    <location>
        <begin position="66"/>
        <end position="76"/>
    </location>
</feature>
<sequence length="174" mass="18070">MMRIRSLISVLACCAILGGCSSTEDPQPQMLPTQNASISSEKAGTFADGESVQKDDKDDKGKSHDQNFSPDASTDSSQIVIGYKADSAQAKHLEQAPAQASVNEVLPANEIERLGNIFKAHGLTLAEAQANSGGAVTLTLSGKLPGDALEAILSEVAKDSAVAFAEPIVMAVTQ</sequence>
<dbReference type="PROSITE" id="PS51257">
    <property type="entry name" value="PROKAR_LIPOPROTEIN"/>
    <property type="match status" value="1"/>
</dbReference>
<name>A0A7M1R262_9ACTO</name>
<dbReference type="Proteomes" id="UP000594961">
    <property type="component" value="Chromosome"/>
</dbReference>
<evidence type="ECO:0008006" key="5">
    <source>
        <dbReference type="Google" id="ProtNLM"/>
    </source>
</evidence>